<reference evidence="5" key="1">
    <citation type="submission" date="2020-05" db="EMBL/GenBank/DDBJ databases">
        <authorList>
            <person name="Chiriac C."/>
            <person name="Salcher M."/>
            <person name="Ghai R."/>
            <person name="Kavagutti S V."/>
        </authorList>
    </citation>
    <scope>NUCLEOTIDE SEQUENCE</scope>
</reference>
<accession>A0A6J6TW36</accession>
<comment type="similarity">
    <text evidence="2">Belongs to the ACC deaminase/D-cysteine desulfhydrase family.</text>
</comment>
<evidence type="ECO:0000256" key="3">
    <source>
        <dbReference type="ARBA" id="ARBA00022898"/>
    </source>
</evidence>
<evidence type="ECO:0000256" key="2">
    <source>
        <dbReference type="ARBA" id="ARBA00008639"/>
    </source>
</evidence>
<dbReference type="InterPro" id="IPR036052">
    <property type="entry name" value="TrpB-like_PALP_sf"/>
</dbReference>
<comment type="cofactor">
    <cofactor evidence="1">
        <name>pyridoxal 5'-phosphate</name>
        <dbReference type="ChEBI" id="CHEBI:597326"/>
    </cofactor>
</comment>
<dbReference type="InterPro" id="IPR027278">
    <property type="entry name" value="ACCD_DCysDesulf"/>
</dbReference>
<protein>
    <submittedName>
        <fullName evidence="5">Unannotated protein</fullName>
    </submittedName>
</protein>
<proteinExistence type="inferred from homology"/>
<dbReference type="AlphaFoldDB" id="A0A6J6TW36"/>
<evidence type="ECO:0000256" key="1">
    <source>
        <dbReference type="ARBA" id="ARBA00001933"/>
    </source>
</evidence>
<dbReference type="PANTHER" id="PTHR43780:SF2">
    <property type="entry name" value="1-AMINOCYCLOPROPANE-1-CARBOXYLATE DEAMINASE-RELATED"/>
    <property type="match status" value="1"/>
</dbReference>
<dbReference type="Gene3D" id="3.40.50.1100">
    <property type="match status" value="2"/>
</dbReference>
<dbReference type="PIRSF" id="PIRSF006278">
    <property type="entry name" value="ACCD_DCysDesulf"/>
    <property type="match status" value="1"/>
</dbReference>
<dbReference type="GO" id="GO:0019148">
    <property type="term" value="F:D-cysteine desulfhydrase activity"/>
    <property type="evidence" value="ECO:0007669"/>
    <property type="project" value="TreeGrafter"/>
</dbReference>
<gene>
    <name evidence="5" type="ORF">UFOPK2786_01306</name>
</gene>
<evidence type="ECO:0000259" key="4">
    <source>
        <dbReference type="Pfam" id="PF00291"/>
    </source>
</evidence>
<organism evidence="5">
    <name type="scientific">freshwater metagenome</name>
    <dbReference type="NCBI Taxonomy" id="449393"/>
    <lineage>
        <taxon>unclassified sequences</taxon>
        <taxon>metagenomes</taxon>
        <taxon>ecological metagenomes</taxon>
    </lineage>
</organism>
<dbReference type="PANTHER" id="PTHR43780">
    <property type="entry name" value="1-AMINOCYCLOPROPANE-1-CARBOXYLATE DEAMINASE-RELATED"/>
    <property type="match status" value="1"/>
</dbReference>
<feature type="domain" description="Tryptophan synthase beta chain-like PALP" evidence="4">
    <location>
        <begin position="11"/>
        <end position="295"/>
    </location>
</feature>
<dbReference type="Pfam" id="PF00291">
    <property type="entry name" value="PALP"/>
    <property type="match status" value="1"/>
</dbReference>
<keyword evidence="3" id="KW-0663">Pyridoxal phosphate</keyword>
<sequence>MNPCERWPRLWLGVFPTPLHRVRRLRDDASLLLKRDDLTGFGLAGNKARPLEFLMADAIAHGCDIVVTGGAPTSNFAGACAHASAVAGLDCEVLVADGPASTVPIRLARACGALVRATNGDRALSEDAIAKRVIDLELEGRHPYPVPRGGATPVGALGFASAAFEVRAQLEDQGVDPTRATIVLPVGSGASLAGFIAGSAAMDLAWRVVGVSVSRPAPQMESNVLTRAAACSALMGSRPATLDAFTIVDRTGDMLTEERADGMGAARFMRESEGILLDPHYGIPTFEVAWTLPATAEEPVVLWQTGGIPAAIENLDAGDEHERRVLTPSGSL</sequence>
<dbReference type="SUPFAM" id="SSF53686">
    <property type="entry name" value="Tryptophan synthase beta subunit-like PLP-dependent enzymes"/>
    <property type="match status" value="1"/>
</dbReference>
<evidence type="ECO:0000313" key="5">
    <source>
        <dbReference type="EMBL" id="CAB4751336.1"/>
    </source>
</evidence>
<dbReference type="InterPro" id="IPR001926">
    <property type="entry name" value="TrpB-like_PALP"/>
</dbReference>
<dbReference type="EMBL" id="CAEZYW010000216">
    <property type="protein sequence ID" value="CAB4751336.1"/>
    <property type="molecule type" value="Genomic_DNA"/>
</dbReference>
<name>A0A6J6TW36_9ZZZZ</name>